<accession>Q21YR3</accession>
<gene>
    <name evidence="1" type="ordered locus">Rfer_1356</name>
</gene>
<evidence type="ECO:0000313" key="1">
    <source>
        <dbReference type="EMBL" id="ABD69090.1"/>
    </source>
</evidence>
<proteinExistence type="predicted"/>
<protein>
    <submittedName>
        <fullName evidence="1">Uncharacterized protein</fullName>
    </submittedName>
</protein>
<dbReference type="AlphaFoldDB" id="Q21YR3"/>
<name>Q21YR3_ALBFT</name>
<dbReference type="EMBL" id="CP000267">
    <property type="protein sequence ID" value="ABD69090.1"/>
    <property type="molecule type" value="Genomic_DNA"/>
</dbReference>
<evidence type="ECO:0000313" key="2">
    <source>
        <dbReference type="Proteomes" id="UP000008332"/>
    </source>
</evidence>
<reference evidence="2" key="1">
    <citation type="submission" date="2006-02" db="EMBL/GenBank/DDBJ databases">
        <title>Complete sequence of chromosome of Rhodoferax ferrireducens DSM 15236.</title>
        <authorList>
            <person name="Copeland A."/>
            <person name="Lucas S."/>
            <person name="Lapidus A."/>
            <person name="Barry K."/>
            <person name="Detter J.C."/>
            <person name="Glavina del Rio T."/>
            <person name="Hammon N."/>
            <person name="Israni S."/>
            <person name="Pitluck S."/>
            <person name="Brettin T."/>
            <person name="Bruce D."/>
            <person name="Han C."/>
            <person name="Tapia R."/>
            <person name="Gilna P."/>
            <person name="Kiss H."/>
            <person name="Schmutz J."/>
            <person name="Larimer F."/>
            <person name="Land M."/>
            <person name="Kyrpides N."/>
            <person name="Ivanova N."/>
            <person name="Richardson P."/>
        </authorList>
    </citation>
    <scope>NUCLEOTIDE SEQUENCE [LARGE SCALE GENOMIC DNA]</scope>
    <source>
        <strain evidence="2">ATCC BAA-621 / DSM 15236 / T118</strain>
    </source>
</reference>
<dbReference type="KEGG" id="rfr:Rfer_1356"/>
<keyword evidence="2" id="KW-1185">Reference proteome</keyword>
<dbReference type="HOGENOM" id="CLU_120867_0_0_4"/>
<sequence>MGGRGSGRRSSYSGKAETNDSMPLDIRKITRKGLLVPGNGFSWQWLVNDRQVAGISIRVDFESMVLSYRMKSTGEVVEQRVQTQTSPCHLGGQRHWFTCPRCSKRVAVLYAPGRYFACRQCGGLGYATQNEGAGDRASTKTDKLRKRMGWEAGILNGDGAKPKGMHWKTYHRLKGRHDALVQVSLHYIGRKLGFLHKLLER</sequence>
<dbReference type="RefSeq" id="WP_011463658.1">
    <property type="nucleotide sequence ID" value="NC_007908.1"/>
</dbReference>
<dbReference type="STRING" id="338969.Rfer_1356"/>
<dbReference type="eggNOG" id="COG1675">
    <property type="taxonomic scope" value="Bacteria"/>
</dbReference>
<organism evidence="1 2">
    <name type="scientific">Albidiferax ferrireducens (strain ATCC BAA-621 / DSM 15236 / T118)</name>
    <name type="common">Rhodoferax ferrireducens</name>
    <dbReference type="NCBI Taxonomy" id="338969"/>
    <lineage>
        <taxon>Bacteria</taxon>
        <taxon>Pseudomonadati</taxon>
        <taxon>Pseudomonadota</taxon>
        <taxon>Betaproteobacteria</taxon>
        <taxon>Burkholderiales</taxon>
        <taxon>Comamonadaceae</taxon>
        <taxon>Rhodoferax</taxon>
    </lineage>
</organism>
<dbReference type="Proteomes" id="UP000008332">
    <property type="component" value="Chromosome"/>
</dbReference>
<dbReference type="OrthoDB" id="5951715at2"/>